<dbReference type="SUPFAM" id="SSF52058">
    <property type="entry name" value="L domain-like"/>
    <property type="match status" value="1"/>
</dbReference>
<proteinExistence type="inferred from homology"/>
<sequence length="151" mass="16565">METDGGNRHRSEEIEVGSMQIVEDMRWVNADRRRSNFSMSDLLQTEDIDEPEATATVGINALSGELPKELGNLIDMRSFAIGSNNFSGPLPSGLGNWTKLEQLYIDSSGVSGEIPSTFAKLQNLATVWASDTELTGRIPDFIGNWSKLTSL</sequence>
<evidence type="ECO:0000256" key="6">
    <source>
        <dbReference type="ARBA" id="ARBA00022737"/>
    </source>
</evidence>
<gene>
    <name evidence="10" type="ORF">LWI29_032441</name>
</gene>
<keyword evidence="9" id="KW-0325">Glycoprotein</keyword>
<evidence type="ECO:0000256" key="2">
    <source>
        <dbReference type="ARBA" id="ARBA00009592"/>
    </source>
</evidence>
<dbReference type="InterPro" id="IPR051824">
    <property type="entry name" value="LRR_Rcpt-Like_S/T_Kinase"/>
</dbReference>
<evidence type="ECO:0000313" key="10">
    <source>
        <dbReference type="EMBL" id="KAK0598193.1"/>
    </source>
</evidence>
<dbReference type="InterPro" id="IPR032675">
    <property type="entry name" value="LRR_dom_sf"/>
</dbReference>
<reference evidence="10" key="1">
    <citation type="journal article" date="2022" name="Plant J.">
        <title>Strategies of tolerance reflected in two North American maple genomes.</title>
        <authorList>
            <person name="McEvoy S.L."/>
            <person name="Sezen U.U."/>
            <person name="Trouern-Trend A."/>
            <person name="McMahon S.M."/>
            <person name="Schaberg P.G."/>
            <person name="Yang J."/>
            <person name="Wegrzyn J.L."/>
            <person name="Swenson N.G."/>
        </authorList>
    </citation>
    <scope>NUCLEOTIDE SEQUENCE</scope>
    <source>
        <strain evidence="10">NS2018</strain>
    </source>
</reference>
<accession>A0AA39SVS9</accession>
<evidence type="ECO:0000256" key="8">
    <source>
        <dbReference type="ARBA" id="ARBA00023136"/>
    </source>
</evidence>
<evidence type="ECO:0000256" key="9">
    <source>
        <dbReference type="ARBA" id="ARBA00023180"/>
    </source>
</evidence>
<keyword evidence="4" id="KW-0812">Transmembrane</keyword>
<comment type="caution">
    <text evidence="10">The sequence shown here is derived from an EMBL/GenBank/DDBJ whole genome shotgun (WGS) entry which is preliminary data.</text>
</comment>
<evidence type="ECO:0000256" key="5">
    <source>
        <dbReference type="ARBA" id="ARBA00022729"/>
    </source>
</evidence>
<keyword evidence="5" id="KW-0732">Signal</keyword>
<reference evidence="10" key="2">
    <citation type="submission" date="2023-06" db="EMBL/GenBank/DDBJ databases">
        <authorList>
            <person name="Swenson N.G."/>
            <person name="Wegrzyn J.L."/>
            <person name="Mcevoy S.L."/>
        </authorList>
    </citation>
    <scope>NUCLEOTIDE SEQUENCE</scope>
    <source>
        <strain evidence="10">NS2018</strain>
        <tissue evidence="10">Leaf</tissue>
    </source>
</reference>
<comment type="subcellular location">
    <subcellularLocation>
        <location evidence="1">Membrane</location>
        <topology evidence="1">Single-pass type I membrane protein</topology>
    </subcellularLocation>
</comment>
<dbReference type="GO" id="GO:0005886">
    <property type="term" value="C:plasma membrane"/>
    <property type="evidence" value="ECO:0007669"/>
    <property type="project" value="TreeGrafter"/>
</dbReference>
<keyword evidence="7" id="KW-1133">Transmembrane helix</keyword>
<keyword evidence="3" id="KW-0433">Leucine-rich repeat</keyword>
<dbReference type="EMBL" id="JAUESC010000004">
    <property type="protein sequence ID" value="KAK0598193.1"/>
    <property type="molecule type" value="Genomic_DNA"/>
</dbReference>
<comment type="similarity">
    <text evidence="2">Belongs to the RLP family.</text>
</comment>
<dbReference type="AlphaFoldDB" id="A0AA39SVS9"/>
<dbReference type="Gene3D" id="3.80.10.10">
    <property type="entry name" value="Ribonuclease Inhibitor"/>
    <property type="match status" value="1"/>
</dbReference>
<name>A0AA39SVS9_ACESA</name>
<evidence type="ECO:0000313" key="11">
    <source>
        <dbReference type="Proteomes" id="UP001168877"/>
    </source>
</evidence>
<organism evidence="10 11">
    <name type="scientific">Acer saccharum</name>
    <name type="common">Sugar maple</name>
    <dbReference type="NCBI Taxonomy" id="4024"/>
    <lineage>
        <taxon>Eukaryota</taxon>
        <taxon>Viridiplantae</taxon>
        <taxon>Streptophyta</taxon>
        <taxon>Embryophyta</taxon>
        <taxon>Tracheophyta</taxon>
        <taxon>Spermatophyta</taxon>
        <taxon>Magnoliopsida</taxon>
        <taxon>eudicotyledons</taxon>
        <taxon>Gunneridae</taxon>
        <taxon>Pentapetalae</taxon>
        <taxon>rosids</taxon>
        <taxon>malvids</taxon>
        <taxon>Sapindales</taxon>
        <taxon>Sapindaceae</taxon>
        <taxon>Hippocastanoideae</taxon>
        <taxon>Acereae</taxon>
        <taxon>Acer</taxon>
    </lineage>
</organism>
<protein>
    <submittedName>
        <fullName evidence="10">Uncharacterized protein</fullName>
    </submittedName>
</protein>
<keyword evidence="8" id="KW-0472">Membrane</keyword>
<dbReference type="PANTHER" id="PTHR48006">
    <property type="entry name" value="LEUCINE-RICH REPEAT-CONTAINING PROTEIN DDB_G0281931-RELATED"/>
    <property type="match status" value="1"/>
</dbReference>
<dbReference type="PANTHER" id="PTHR48006:SF62">
    <property type="entry name" value="LEUCINE-RICH REPEAT TRANSMEMBRANE PROTEIN KINASE"/>
    <property type="match status" value="1"/>
</dbReference>
<evidence type="ECO:0000256" key="1">
    <source>
        <dbReference type="ARBA" id="ARBA00004479"/>
    </source>
</evidence>
<evidence type="ECO:0000256" key="4">
    <source>
        <dbReference type="ARBA" id="ARBA00022692"/>
    </source>
</evidence>
<keyword evidence="11" id="KW-1185">Reference proteome</keyword>
<keyword evidence="6" id="KW-0677">Repeat</keyword>
<evidence type="ECO:0000256" key="7">
    <source>
        <dbReference type="ARBA" id="ARBA00022989"/>
    </source>
</evidence>
<dbReference type="FunFam" id="3.80.10.10:FF:000041">
    <property type="entry name" value="LRR receptor-like serine/threonine-protein kinase ERECTA"/>
    <property type="match status" value="1"/>
</dbReference>
<dbReference type="Proteomes" id="UP001168877">
    <property type="component" value="Unassembled WGS sequence"/>
</dbReference>
<evidence type="ECO:0000256" key="3">
    <source>
        <dbReference type="ARBA" id="ARBA00022614"/>
    </source>
</evidence>